<dbReference type="EMBL" id="BARW01043305">
    <property type="protein sequence ID" value="GAJ19082.1"/>
    <property type="molecule type" value="Genomic_DNA"/>
</dbReference>
<protein>
    <submittedName>
        <fullName evidence="1">Uncharacterized protein</fullName>
    </submittedName>
</protein>
<reference evidence="1" key="1">
    <citation type="journal article" date="2014" name="Front. Microbiol.">
        <title>High frequency of phylogenetically diverse reductive dehalogenase-homologous genes in deep subseafloor sedimentary metagenomes.</title>
        <authorList>
            <person name="Kawai M."/>
            <person name="Futagami T."/>
            <person name="Toyoda A."/>
            <person name="Takaki Y."/>
            <person name="Nishi S."/>
            <person name="Hori S."/>
            <person name="Arai W."/>
            <person name="Tsubouchi T."/>
            <person name="Morono Y."/>
            <person name="Uchiyama I."/>
            <person name="Ito T."/>
            <person name="Fujiyama A."/>
            <person name="Inagaki F."/>
            <person name="Takami H."/>
        </authorList>
    </citation>
    <scope>NUCLEOTIDE SEQUENCE</scope>
    <source>
        <strain evidence="1">Expedition CK06-06</strain>
    </source>
</reference>
<evidence type="ECO:0000313" key="1">
    <source>
        <dbReference type="EMBL" id="GAJ19082.1"/>
    </source>
</evidence>
<organism evidence="1">
    <name type="scientific">marine sediment metagenome</name>
    <dbReference type="NCBI Taxonomy" id="412755"/>
    <lineage>
        <taxon>unclassified sequences</taxon>
        <taxon>metagenomes</taxon>
        <taxon>ecological metagenomes</taxon>
    </lineage>
</organism>
<feature type="non-terminal residue" evidence="1">
    <location>
        <position position="37"/>
    </location>
</feature>
<proteinExistence type="predicted"/>
<sequence length="37" mass="4581">LPVKQGLKRERFRLNFRFFAHVDKYYPLKQGLKQDLM</sequence>
<dbReference type="AlphaFoldDB" id="X1VJJ6"/>
<comment type="caution">
    <text evidence="1">The sequence shown here is derived from an EMBL/GenBank/DDBJ whole genome shotgun (WGS) entry which is preliminary data.</text>
</comment>
<name>X1VJJ6_9ZZZZ</name>
<accession>X1VJJ6</accession>
<gene>
    <name evidence="1" type="ORF">S12H4_63528</name>
</gene>
<feature type="non-terminal residue" evidence="1">
    <location>
        <position position="1"/>
    </location>
</feature>